<name>A0A285S2M4_9BACL</name>
<evidence type="ECO:0000313" key="6">
    <source>
        <dbReference type="Proteomes" id="UP000219636"/>
    </source>
</evidence>
<dbReference type="CDD" id="cd07377">
    <property type="entry name" value="WHTH_GntR"/>
    <property type="match status" value="1"/>
</dbReference>
<reference evidence="6" key="1">
    <citation type="submission" date="2017-08" db="EMBL/GenBank/DDBJ databases">
        <authorList>
            <person name="Varghese N."/>
            <person name="Submissions S."/>
        </authorList>
    </citation>
    <scope>NUCLEOTIDE SEQUENCE [LARGE SCALE GENOMIC DNA]</scope>
    <source>
        <strain evidence="6">JC22</strain>
    </source>
</reference>
<dbReference type="PANTHER" id="PTHR44846:SF1">
    <property type="entry name" value="MANNOSYL-D-GLYCERATE TRANSPORT_METABOLISM SYSTEM REPRESSOR MNGR-RELATED"/>
    <property type="match status" value="1"/>
</dbReference>
<dbReference type="InterPro" id="IPR036390">
    <property type="entry name" value="WH_DNA-bd_sf"/>
</dbReference>
<dbReference type="InterPro" id="IPR000524">
    <property type="entry name" value="Tscrpt_reg_HTH_GntR"/>
</dbReference>
<evidence type="ECO:0000256" key="2">
    <source>
        <dbReference type="ARBA" id="ARBA00023125"/>
    </source>
</evidence>
<dbReference type="SMART" id="SM00345">
    <property type="entry name" value="HTH_GNTR"/>
    <property type="match status" value="1"/>
</dbReference>
<dbReference type="InterPro" id="IPR050679">
    <property type="entry name" value="Bact_HTH_transcr_reg"/>
</dbReference>
<dbReference type="RefSeq" id="WP_097072538.1">
    <property type="nucleotide sequence ID" value="NZ_OBMQ01000002.1"/>
</dbReference>
<feature type="domain" description="HTH gntR-type" evidence="4">
    <location>
        <begin position="16"/>
        <end position="84"/>
    </location>
</feature>
<keyword evidence="1" id="KW-0805">Transcription regulation</keyword>
<dbReference type="PRINTS" id="PR00035">
    <property type="entry name" value="HTHGNTR"/>
</dbReference>
<dbReference type="EMBL" id="OBMQ01000002">
    <property type="protein sequence ID" value="SOB99328.1"/>
    <property type="molecule type" value="Genomic_DNA"/>
</dbReference>
<dbReference type="AlphaFoldDB" id="A0A285S2M4"/>
<keyword evidence="2" id="KW-0238">DNA-binding</keyword>
<dbReference type="SUPFAM" id="SSF46785">
    <property type="entry name" value="Winged helix' DNA-binding domain"/>
    <property type="match status" value="1"/>
</dbReference>
<dbReference type="Proteomes" id="UP000219636">
    <property type="component" value="Unassembled WGS sequence"/>
</dbReference>
<gene>
    <name evidence="5" type="ORF">SAMN05880501_102186</name>
</gene>
<dbReference type="GO" id="GO:0003700">
    <property type="term" value="F:DNA-binding transcription factor activity"/>
    <property type="evidence" value="ECO:0007669"/>
    <property type="project" value="InterPro"/>
</dbReference>
<dbReference type="PROSITE" id="PS50949">
    <property type="entry name" value="HTH_GNTR"/>
    <property type="match status" value="1"/>
</dbReference>
<evidence type="ECO:0000256" key="3">
    <source>
        <dbReference type="ARBA" id="ARBA00023163"/>
    </source>
</evidence>
<evidence type="ECO:0000313" key="5">
    <source>
        <dbReference type="EMBL" id="SOB99328.1"/>
    </source>
</evidence>
<dbReference type="Pfam" id="PF00392">
    <property type="entry name" value="GntR"/>
    <property type="match status" value="1"/>
</dbReference>
<sequence length="251" mass="28641">MNKYVQKNTIDRNSPIPLYKQIKAILIEELQASDGQTNKPFSTEQELVQRFHVSRAPVRQALKELADEGYVYRERAKGTFPVHELPVRPPGLELGGLVGFLREQGMDCSSTILGVERVYRPEEVSTSQGLNSEVKDLKVSRLIMLKDTYLVWTQTYLTISKDFQPTIQALEEAESVFVLLERELGIIISRGEHQIYASGASMDDAQYLEVNIGDPVLVIETKLYTRNDQLIGFRRAVHRADDYKFSFTVNR</sequence>
<dbReference type="Pfam" id="PF07702">
    <property type="entry name" value="UTRA"/>
    <property type="match status" value="1"/>
</dbReference>
<keyword evidence="6" id="KW-1185">Reference proteome</keyword>
<dbReference type="Gene3D" id="3.40.1410.10">
    <property type="entry name" value="Chorismate lyase-like"/>
    <property type="match status" value="1"/>
</dbReference>
<keyword evidence="3" id="KW-0804">Transcription</keyword>
<dbReference type="OrthoDB" id="9815017at2"/>
<dbReference type="InterPro" id="IPR036388">
    <property type="entry name" value="WH-like_DNA-bd_sf"/>
</dbReference>
<organism evidence="5 6">
    <name type="scientific">Ureibacillus xyleni</name>
    <dbReference type="NCBI Taxonomy" id="614648"/>
    <lineage>
        <taxon>Bacteria</taxon>
        <taxon>Bacillati</taxon>
        <taxon>Bacillota</taxon>
        <taxon>Bacilli</taxon>
        <taxon>Bacillales</taxon>
        <taxon>Caryophanaceae</taxon>
        <taxon>Ureibacillus</taxon>
    </lineage>
</organism>
<dbReference type="SUPFAM" id="SSF64288">
    <property type="entry name" value="Chorismate lyase-like"/>
    <property type="match status" value="1"/>
</dbReference>
<protein>
    <submittedName>
        <fullName evidence="5">GntR family transcriptional regulator</fullName>
    </submittedName>
</protein>
<proteinExistence type="predicted"/>
<accession>A0A285S2M4</accession>
<dbReference type="InterPro" id="IPR011663">
    <property type="entry name" value="UTRA"/>
</dbReference>
<dbReference type="InterPro" id="IPR028978">
    <property type="entry name" value="Chorismate_lyase_/UTRA_dom_sf"/>
</dbReference>
<dbReference type="SMART" id="SM00866">
    <property type="entry name" value="UTRA"/>
    <property type="match status" value="1"/>
</dbReference>
<evidence type="ECO:0000259" key="4">
    <source>
        <dbReference type="PROSITE" id="PS50949"/>
    </source>
</evidence>
<dbReference type="Gene3D" id="1.10.10.10">
    <property type="entry name" value="Winged helix-like DNA-binding domain superfamily/Winged helix DNA-binding domain"/>
    <property type="match status" value="1"/>
</dbReference>
<dbReference type="GO" id="GO:0003677">
    <property type="term" value="F:DNA binding"/>
    <property type="evidence" value="ECO:0007669"/>
    <property type="project" value="UniProtKB-KW"/>
</dbReference>
<dbReference type="PANTHER" id="PTHR44846">
    <property type="entry name" value="MANNOSYL-D-GLYCERATE TRANSPORT/METABOLISM SYSTEM REPRESSOR MNGR-RELATED"/>
    <property type="match status" value="1"/>
</dbReference>
<evidence type="ECO:0000256" key="1">
    <source>
        <dbReference type="ARBA" id="ARBA00023015"/>
    </source>
</evidence>
<dbReference type="GO" id="GO:0045892">
    <property type="term" value="P:negative regulation of DNA-templated transcription"/>
    <property type="evidence" value="ECO:0007669"/>
    <property type="project" value="TreeGrafter"/>
</dbReference>